<evidence type="ECO:0000313" key="2">
    <source>
        <dbReference type="Proteomes" id="UP000233399"/>
    </source>
</evidence>
<sequence length="144" mass="16230">MGSVSWRRGNRLIITAAQVYAQRRVADGRKWVFALKVFGACEIERRPRGASRATLAPTSAFLGNLRADALVHDLILRRTNQGGRAHLSQALLARNKRRSERSSRCAARAALDLTQIKHLKANTQQPLPMKHMDTNQLPYRFSLD</sequence>
<comment type="caution">
    <text evidence="1">The sequence shown here is derived from an EMBL/GenBank/DDBJ whole genome shotgun (WGS) entry which is preliminary data.</text>
</comment>
<gene>
    <name evidence="1" type="ORF">CXB65_25175</name>
</gene>
<accession>A0A2N1IKB7</accession>
<dbReference type="EMBL" id="PJCG01000081">
    <property type="protein sequence ID" value="PKI18703.1"/>
    <property type="molecule type" value="Genomic_DNA"/>
</dbReference>
<dbReference type="AlphaFoldDB" id="A0A2N1IKB7"/>
<evidence type="ECO:0000313" key="1">
    <source>
        <dbReference type="EMBL" id="PKI18703.1"/>
    </source>
</evidence>
<protein>
    <submittedName>
        <fullName evidence="1">Uncharacterized protein</fullName>
    </submittedName>
</protein>
<name>A0A2N1IKB7_9PSED</name>
<organism evidence="1 2">
    <name type="scientific">Pseudomonas monteilii</name>
    <dbReference type="NCBI Taxonomy" id="76759"/>
    <lineage>
        <taxon>Bacteria</taxon>
        <taxon>Pseudomonadati</taxon>
        <taxon>Pseudomonadota</taxon>
        <taxon>Gammaproteobacteria</taxon>
        <taxon>Pseudomonadales</taxon>
        <taxon>Pseudomonadaceae</taxon>
        <taxon>Pseudomonas</taxon>
    </lineage>
</organism>
<proteinExistence type="predicted"/>
<dbReference type="Proteomes" id="UP000233399">
    <property type="component" value="Unassembled WGS sequence"/>
</dbReference>
<reference evidence="1 2" key="1">
    <citation type="submission" date="2017-12" db="EMBL/GenBank/DDBJ databases">
        <title>Isolation and characterization of an aerobic denitrifying Pseudomonas monteilii CY06 from aquaculture ponds.</title>
        <authorList>
            <person name="Ma Q."/>
            <person name="Cai Y."/>
            <person name="He Z."/>
        </authorList>
    </citation>
    <scope>NUCLEOTIDE SEQUENCE [LARGE SCALE GENOMIC DNA]</scope>
    <source>
        <strain evidence="1 2">CY06</strain>
    </source>
</reference>